<keyword evidence="1" id="KW-0175">Coiled coil</keyword>
<evidence type="ECO:0000256" key="1">
    <source>
        <dbReference type="SAM" id="Coils"/>
    </source>
</evidence>
<sequence length="279" mass="29450">MLLALWAAAAACTSVKVAQKDNCWVRRSERWLAGSKEEVGPCAPPEPRWSEDRLTRLMQECVARADYRWQARALDAWTRGDRLPEQTSEEKVLQQCLGEPTRAVLAENDALRGRNDALQKRLAELSSDRDLARTSEEDARRRLVGGYEKMAEKMTDYLGTAANKAQAPATATANASSDSEGTAHTESAHDASTSLAAQTTPGQPGTVVVAPAPAAGPAEPVPAVRKARARPRPAARAEAPACPPAPAAAAAAPARSEAVWAPALVAPPPAGERATAAAP</sequence>
<evidence type="ECO:0000313" key="4">
    <source>
        <dbReference type="Proteomes" id="UP000503640"/>
    </source>
</evidence>
<dbReference type="EMBL" id="BJTG01000009">
    <property type="protein sequence ID" value="GEJ58984.1"/>
    <property type="molecule type" value="Genomic_DNA"/>
</dbReference>
<dbReference type="Proteomes" id="UP000503640">
    <property type="component" value="Unassembled WGS sequence"/>
</dbReference>
<feature type="region of interest" description="Disordered" evidence="2">
    <location>
        <begin position="168"/>
        <end position="256"/>
    </location>
</feature>
<keyword evidence="4" id="KW-1185">Reference proteome</keyword>
<accession>A0A7I9VRC7</accession>
<feature type="coiled-coil region" evidence="1">
    <location>
        <begin position="108"/>
        <end position="135"/>
    </location>
</feature>
<reference evidence="4" key="1">
    <citation type="journal article" date="2020" name="Appl. Environ. Microbiol.">
        <title>Diazotrophic Anaeromyxobacter Isolates from Soils.</title>
        <authorList>
            <person name="Masuda Y."/>
            <person name="Yamanaka H."/>
            <person name="Xu Z.X."/>
            <person name="Shiratori Y."/>
            <person name="Aono T."/>
            <person name="Amachi S."/>
            <person name="Senoo K."/>
            <person name="Itoh H."/>
        </authorList>
    </citation>
    <scope>NUCLEOTIDE SEQUENCE [LARGE SCALE GENOMIC DNA]</scope>
    <source>
        <strain evidence="4">R267</strain>
    </source>
</reference>
<feature type="compositionally biased region" description="Low complexity" evidence="2">
    <location>
        <begin position="247"/>
        <end position="256"/>
    </location>
</feature>
<evidence type="ECO:0000256" key="2">
    <source>
        <dbReference type="SAM" id="MobiDB-lite"/>
    </source>
</evidence>
<organism evidence="3 4">
    <name type="scientific">Anaeromyxobacter diazotrophicus</name>
    <dbReference type="NCBI Taxonomy" id="2590199"/>
    <lineage>
        <taxon>Bacteria</taxon>
        <taxon>Pseudomonadati</taxon>
        <taxon>Myxococcota</taxon>
        <taxon>Myxococcia</taxon>
        <taxon>Myxococcales</taxon>
        <taxon>Cystobacterineae</taxon>
        <taxon>Anaeromyxobacteraceae</taxon>
        <taxon>Anaeromyxobacter</taxon>
    </lineage>
</organism>
<comment type="caution">
    <text evidence="3">The sequence shown here is derived from an EMBL/GenBank/DDBJ whole genome shotgun (WGS) entry which is preliminary data.</text>
</comment>
<dbReference type="AlphaFoldDB" id="A0A7I9VRC7"/>
<gene>
    <name evidence="3" type="ORF">AMYX_37250</name>
</gene>
<protein>
    <submittedName>
        <fullName evidence="3">Uncharacterized protein</fullName>
    </submittedName>
</protein>
<proteinExistence type="predicted"/>
<evidence type="ECO:0000313" key="3">
    <source>
        <dbReference type="EMBL" id="GEJ58984.1"/>
    </source>
</evidence>
<feature type="compositionally biased region" description="Low complexity" evidence="2">
    <location>
        <begin position="199"/>
        <end position="224"/>
    </location>
</feature>
<name>A0A7I9VRC7_9BACT</name>